<evidence type="ECO:0000313" key="5">
    <source>
        <dbReference type="Proteomes" id="UP000198802"/>
    </source>
</evidence>
<reference evidence="5" key="1">
    <citation type="submission" date="2015-11" db="EMBL/GenBank/DDBJ databases">
        <authorList>
            <person name="Varghese N."/>
        </authorList>
    </citation>
    <scope>NUCLEOTIDE SEQUENCE [LARGE SCALE GENOMIC DNA]</scope>
    <source>
        <strain evidence="5">DSM 45899</strain>
    </source>
</reference>
<name>A0A0S4QMF7_9ACTN</name>
<dbReference type="SUPFAM" id="SSF52091">
    <property type="entry name" value="SpoIIaa-like"/>
    <property type="match status" value="1"/>
</dbReference>
<dbReference type="Proteomes" id="UP000198802">
    <property type="component" value="Unassembled WGS sequence"/>
</dbReference>
<dbReference type="PROSITE" id="PS50801">
    <property type="entry name" value="STAS"/>
    <property type="match status" value="1"/>
</dbReference>
<dbReference type="InterPro" id="IPR003658">
    <property type="entry name" value="Anti-sigma_ant"/>
</dbReference>
<protein>
    <recommendedName>
        <fullName evidence="2">Anti-sigma factor antagonist</fullName>
    </recommendedName>
</protein>
<gene>
    <name evidence="4" type="ORF">Ga0074812_10920</name>
</gene>
<dbReference type="GO" id="GO:0043856">
    <property type="term" value="F:anti-sigma factor antagonist activity"/>
    <property type="evidence" value="ECO:0007669"/>
    <property type="project" value="InterPro"/>
</dbReference>
<organism evidence="4 5">
    <name type="scientific">Parafrankia irregularis</name>
    <dbReference type="NCBI Taxonomy" id="795642"/>
    <lineage>
        <taxon>Bacteria</taxon>
        <taxon>Bacillati</taxon>
        <taxon>Actinomycetota</taxon>
        <taxon>Actinomycetes</taxon>
        <taxon>Frankiales</taxon>
        <taxon>Frankiaceae</taxon>
        <taxon>Parafrankia</taxon>
    </lineage>
</organism>
<dbReference type="RefSeq" id="WP_091277590.1">
    <property type="nucleotide sequence ID" value="NZ_FAOZ01000009.1"/>
</dbReference>
<dbReference type="InterPro" id="IPR002645">
    <property type="entry name" value="STAS_dom"/>
</dbReference>
<dbReference type="Pfam" id="PF01740">
    <property type="entry name" value="STAS"/>
    <property type="match status" value="1"/>
</dbReference>
<accession>A0A0S4QMF7</accession>
<evidence type="ECO:0000313" key="4">
    <source>
        <dbReference type="EMBL" id="CUU56801.1"/>
    </source>
</evidence>
<evidence type="ECO:0000256" key="1">
    <source>
        <dbReference type="ARBA" id="ARBA00009013"/>
    </source>
</evidence>
<evidence type="ECO:0000259" key="3">
    <source>
        <dbReference type="PROSITE" id="PS50801"/>
    </source>
</evidence>
<comment type="similarity">
    <text evidence="1 2">Belongs to the anti-sigma-factor antagonist family.</text>
</comment>
<evidence type="ECO:0000256" key="2">
    <source>
        <dbReference type="RuleBase" id="RU003749"/>
    </source>
</evidence>
<dbReference type="PANTHER" id="PTHR33495:SF2">
    <property type="entry name" value="ANTI-SIGMA FACTOR ANTAGONIST TM_1081-RELATED"/>
    <property type="match status" value="1"/>
</dbReference>
<dbReference type="EMBL" id="FAOZ01000009">
    <property type="protein sequence ID" value="CUU56801.1"/>
    <property type="molecule type" value="Genomic_DNA"/>
</dbReference>
<sequence>MKIDRREQNGVTILDLGGKIVLGMGAEQLRWAVREEMENGTRNLLLNCASVTTIDSSGIGELVSSYTATQHRGGHLKLLKPTPKIQDLLHITQLITIFEIYDDEKEAVGSF</sequence>
<dbReference type="PANTHER" id="PTHR33495">
    <property type="entry name" value="ANTI-SIGMA FACTOR ANTAGONIST TM_1081-RELATED-RELATED"/>
    <property type="match status" value="1"/>
</dbReference>
<feature type="domain" description="STAS" evidence="3">
    <location>
        <begin position="1"/>
        <end position="111"/>
    </location>
</feature>
<dbReference type="CDD" id="cd07043">
    <property type="entry name" value="STAS_anti-anti-sigma_factors"/>
    <property type="match status" value="1"/>
</dbReference>
<dbReference type="NCBIfam" id="TIGR00377">
    <property type="entry name" value="ant_ant_sig"/>
    <property type="match status" value="1"/>
</dbReference>
<dbReference type="InterPro" id="IPR036513">
    <property type="entry name" value="STAS_dom_sf"/>
</dbReference>
<keyword evidence="5" id="KW-1185">Reference proteome</keyword>
<dbReference type="Gene3D" id="3.30.750.24">
    <property type="entry name" value="STAS domain"/>
    <property type="match status" value="1"/>
</dbReference>
<dbReference type="AlphaFoldDB" id="A0A0S4QMF7"/>
<proteinExistence type="inferred from homology"/>